<accession>A0A2T0UVU9</accession>
<sequence>MSSPGDSSPNIARDLRAVFGRLYRRFKELSDNQGLTPSQASLLSRLGKEGDASVSALAAAERIRPQAVVPTLAALQERGLIERRPDPSDGRRQLISLSPTGRTMFQGAQLEGDEWLGTAIRDRLTPAERTTLAEALKLLERLTTD</sequence>
<reference evidence="2 3" key="1">
    <citation type="submission" date="2018-03" db="EMBL/GenBank/DDBJ databases">
        <title>Genomic Encyclopedia of Type Strains, Phase III (KMG-III): the genomes of soil and plant-associated and newly described type strains.</title>
        <authorList>
            <person name="Whitman W."/>
        </authorList>
    </citation>
    <scope>NUCLEOTIDE SEQUENCE [LARGE SCALE GENOMIC DNA]</scope>
    <source>
        <strain evidence="2 3">CGMCC 4.7067</strain>
    </source>
</reference>
<dbReference type="AlphaFoldDB" id="A0A2T0UVU9"/>
<dbReference type="InterPro" id="IPR052526">
    <property type="entry name" value="HTH-type_Bedaq_tolerance"/>
</dbReference>
<dbReference type="PROSITE" id="PS50995">
    <property type="entry name" value="HTH_MARR_2"/>
    <property type="match status" value="1"/>
</dbReference>
<dbReference type="Pfam" id="PF01047">
    <property type="entry name" value="MarR"/>
    <property type="match status" value="1"/>
</dbReference>
<organism evidence="2 3">
    <name type="scientific">Glycomyces artemisiae</name>
    <dbReference type="NCBI Taxonomy" id="1076443"/>
    <lineage>
        <taxon>Bacteria</taxon>
        <taxon>Bacillati</taxon>
        <taxon>Actinomycetota</taxon>
        <taxon>Actinomycetes</taxon>
        <taxon>Glycomycetales</taxon>
        <taxon>Glycomycetaceae</taxon>
        <taxon>Glycomyces</taxon>
    </lineage>
</organism>
<evidence type="ECO:0000313" key="3">
    <source>
        <dbReference type="Proteomes" id="UP000238176"/>
    </source>
</evidence>
<dbReference type="PANTHER" id="PTHR39515">
    <property type="entry name" value="CONSERVED PROTEIN"/>
    <property type="match status" value="1"/>
</dbReference>
<dbReference type="OrthoDB" id="122135at2"/>
<protein>
    <submittedName>
        <fullName evidence="2">DNA-binding MarR family transcriptional regulator</fullName>
    </submittedName>
</protein>
<dbReference type="InterPro" id="IPR036388">
    <property type="entry name" value="WH-like_DNA-bd_sf"/>
</dbReference>
<dbReference type="GO" id="GO:0003677">
    <property type="term" value="F:DNA binding"/>
    <property type="evidence" value="ECO:0007669"/>
    <property type="project" value="UniProtKB-KW"/>
</dbReference>
<proteinExistence type="predicted"/>
<evidence type="ECO:0000313" key="2">
    <source>
        <dbReference type="EMBL" id="PRY62034.1"/>
    </source>
</evidence>
<name>A0A2T0UVU9_9ACTN</name>
<dbReference type="GO" id="GO:0003700">
    <property type="term" value="F:DNA-binding transcription factor activity"/>
    <property type="evidence" value="ECO:0007669"/>
    <property type="project" value="InterPro"/>
</dbReference>
<comment type="caution">
    <text evidence="2">The sequence shown here is derived from an EMBL/GenBank/DDBJ whole genome shotgun (WGS) entry which is preliminary data.</text>
</comment>
<keyword evidence="2" id="KW-0238">DNA-binding</keyword>
<dbReference type="RefSeq" id="WP_106362091.1">
    <property type="nucleotide sequence ID" value="NZ_PVTJ01000001.1"/>
</dbReference>
<feature type="domain" description="HTH marR-type" evidence="1">
    <location>
        <begin position="8"/>
        <end position="141"/>
    </location>
</feature>
<dbReference type="Gene3D" id="1.10.10.10">
    <property type="entry name" value="Winged helix-like DNA-binding domain superfamily/Winged helix DNA-binding domain"/>
    <property type="match status" value="1"/>
</dbReference>
<dbReference type="SMART" id="SM00347">
    <property type="entry name" value="HTH_MARR"/>
    <property type="match status" value="1"/>
</dbReference>
<gene>
    <name evidence="2" type="ORF">B0I28_101361</name>
</gene>
<dbReference type="SUPFAM" id="SSF46785">
    <property type="entry name" value="Winged helix' DNA-binding domain"/>
    <property type="match status" value="1"/>
</dbReference>
<keyword evidence="3" id="KW-1185">Reference proteome</keyword>
<evidence type="ECO:0000259" key="1">
    <source>
        <dbReference type="PROSITE" id="PS50995"/>
    </source>
</evidence>
<dbReference type="PANTHER" id="PTHR39515:SF2">
    <property type="entry name" value="HTH-TYPE TRANSCRIPTIONAL REGULATOR RV0880"/>
    <property type="match status" value="1"/>
</dbReference>
<dbReference type="InterPro" id="IPR000835">
    <property type="entry name" value="HTH_MarR-typ"/>
</dbReference>
<dbReference type="InterPro" id="IPR036390">
    <property type="entry name" value="WH_DNA-bd_sf"/>
</dbReference>
<dbReference type="EMBL" id="PVTJ01000001">
    <property type="protein sequence ID" value="PRY62034.1"/>
    <property type="molecule type" value="Genomic_DNA"/>
</dbReference>
<dbReference type="Proteomes" id="UP000238176">
    <property type="component" value="Unassembled WGS sequence"/>
</dbReference>